<keyword evidence="5 6" id="KW-0067">ATP-binding</keyword>
<evidence type="ECO:0000256" key="1">
    <source>
        <dbReference type="ARBA" id="ARBA00022527"/>
    </source>
</evidence>
<protein>
    <recommendedName>
        <fullName evidence="8">Protein kinase domain-containing protein</fullName>
    </recommendedName>
</protein>
<dbReference type="Proteomes" id="UP000812966">
    <property type="component" value="Unassembled WGS sequence"/>
</dbReference>
<evidence type="ECO:0000256" key="5">
    <source>
        <dbReference type="ARBA" id="ARBA00022840"/>
    </source>
</evidence>
<feature type="compositionally biased region" description="Low complexity" evidence="7">
    <location>
        <begin position="540"/>
        <end position="554"/>
    </location>
</feature>
<feature type="region of interest" description="Disordered" evidence="7">
    <location>
        <begin position="412"/>
        <end position="503"/>
    </location>
</feature>
<sequence>MSAIEIPYRAPFLPLPDLASTADPSIKPLPAKPHRATLEPHLLATTFETREHANGLITTSTHPAIVAYRQAHPRRTLIYFGPYILLQTLGEGEFGKVKLGIHKDSYDEVAVKLIRRINLNGEARHAKVEREINVLRAVRHPNIVHLNDVIETEKYIGIILDFAKGGELFDHILAHRYLKEADAAKLFAQLVSGVHYLHQKSIVHRDLKLENLLLDKHRNIIITDFGFANRFSNRQDDLMATSCGSPCYAAPELVISEGAYAGTAADIWSCGVILYAMLSGYLPFDDDPANPDGDNINLLYRYIVATPLTFPQQLSAEARDLLSKMLVADPEKRCGMREVLSHPWLGEHIEFLSSTCLDLEAIALQSRMHTREMHRSLGQAVTRKKDPDLRDPVPTKILDTPQAGAQAMEAPFTNDLPSAKPTESVGGRHSSYVTSSQLGPSFDTPEDGQSRTQAAGAIEPNALEVDCNGGSKKKNHSEAGADFESRSPALDSNAASNVRPAFPVRQNRHTIQLEYDEASVNDTLCRQQIPSKVVSGRQLSESASASQSGNSFRSTALQDTREPRQRVACTSNLSATSKSLDSNSETALVLPDSTGTAKDVVISPKTFVDDSEFTETKLSPPPDPVRLLSFER</sequence>
<evidence type="ECO:0000256" key="3">
    <source>
        <dbReference type="ARBA" id="ARBA00022741"/>
    </source>
</evidence>
<gene>
    <name evidence="9" type="ORF">FFLO_01286</name>
</gene>
<evidence type="ECO:0000313" key="9">
    <source>
        <dbReference type="EMBL" id="KAG7566907.1"/>
    </source>
</evidence>
<dbReference type="FunFam" id="3.30.200.20:FF:000003">
    <property type="entry name" value="Non-specific serine/threonine protein kinase"/>
    <property type="match status" value="1"/>
</dbReference>
<accession>A0A8K0NQ49</accession>
<keyword evidence="1" id="KW-0723">Serine/threonine-protein kinase</keyword>
<dbReference type="PANTHER" id="PTHR24346">
    <property type="entry name" value="MAP/MICROTUBULE AFFINITY-REGULATING KINASE"/>
    <property type="match status" value="1"/>
</dbReference>
<keyword evidence="3 6" id="KW-0547">Nucleotide-binding</keyword>
<dbReference type="SUPFAM" id="SSF56112">
    <property type="entry name" value="Protein kinase-like (PK-like)"/>
    <property type="match status" value="1"/>
</dbReference>
<dbReference type="FunFam" id="1.10.510.10:FF:000571">
    <property type="entry name" value="Maternal embryonic leucine zipper kinase"/>
    <property type="match status" value="1"/>
</dbReference>
<dbReference type="InterPro" id="IPR000719">
    <property type="entry name" value="Prot_kinase_dom"/>
</dbReference>
<dbReference type="InterPro" id="IPR008271">
    <property type="entry name" value="Ser/Thr_kinase_AS"/>
</dbReference>
<dbReference type="AlphaFoldDB" id="A0A8K0NQ49"/>
<evidence type="ECO:0000256" key="6">
    <source>
        <dbReference type="PROSITE-ProRule" id="PRU10141"/>
    </source>
</evidence>
<dbReference type="PROSITE" id="PS00107">
    <property type="entry name" value="PROTEIN_KINASE_ATP"/>
    <property type="match status" value="1"/>
</dbReference>
<keyword evidence="2" id="KW-0808">Transferase</keyword>
<dbReference type="GO" id="GO:0005737">
    <property type="term" value="C:cytoplasm"/>
    <property type="evidence" value="ECO:0007669"/>
    <property type="project" value="TreeGrafter"/>
</dbReference>
<name>A0A8K0NQ49_9TREE</name>
<feature type="compositionally biased region" description="Basic and acidic residues" evidence="7">
    <location>
        <begin position="476"/>
        <end position="485"/>
    </location>
</feature>
<dbReference type="GO" id="GO:0004674">
    <property type="term" value="F:protein serine/threonine kinase activity"/>
    <property type="evidence" value="ECO:0007669"/>
    <property type="project" value="UniProtKB-KW"/>
</dbReference>
<feature type="domain" description="Protein kinase" evidence="8">
    <location>
        <begin position="83"/>
        <end position="345"/>
    </location>
</feature>
<dbReference type="InterPro" id="IPR011009">
    <property type="entry name" value="Kinase-like_dom_sf"/>
</dbReference>
<dbReference type="EMBL" id="JABELV010000018">
    <property type="protein sequence ID" value="KAG7566907.1"/>
    <property type="molecule type" value="Genomic_DNA"/>
</dbReference>
<evidence type="ECO:0000256" key="7">
    <source>
        <dbReference type="SAM" id="MobiDB-lite"/>
    </source>
</evidence>
<evidence type="ECO:0000259" key="8">
    <source>
        <dbReference type="PROSITE" id="PS50011"/>
    </source>
</evidence>
<evidence type="ECO:0000256" key="2">
    <source>
        <dbReference type="ARBA" id="ARBA00022679"/>
    </source>
</evidence>
<dbReference type="SMART" id="SM00220">
    <property type="entry name" value="S_TKc"/>
    <property type="match status" value="1"/>
</dbReference>
<keyword evidence="10" id="KW-1185">Reference proteome</keyword>
<proteinExistence type="predicted"/>
<feature type="region of interest" description="Disordered" evidence="7">
    <location>
        <begin position="533"/>
        <end position="568"/>
    </location>
</feature>
<reference evidence="9" key="1">
    <citation type="submission" date="2020-04" db="EMBL/GenBank/DDBJ databases">
        <title>Analysis of mating type loci in Filobasidium floriforme.</title>
        <authorList>
            <person name="Nowrousian M."/>
        </authorList>
    </citation>
    <scope>NUCLEOTIDE SEQUENCE</scope>
    <source>
        <strain evidence="9">CBS 6242</strain>
    </source>
</reference>
<feature type="binding site" evidence="6">
    <location>
        <position position="112"/>
    </location>
    <ligand>
        <name>ATP</name>
        <dbReference type="ChEBI" id="CHEBI:30616"/>
    </ligand>
</feature>
<evidence type="ECO:0000313" key="10">
    <source>
        <dbReference type="Proteomes" id="UP000812966"/>
    </source>
</evidence>
<dbReference type="PANTHER" id="PTHR24346:SF110">
    <property type="entry name" value="NON-SPECIFIC SERINE_THREONINE PROTEIN KINASE"/>
    <property type="match status" value="1"/>
</dbReference>
<keyword evidence="4" id="KW-0418">Kinase</keyword>
<dbReference type="InterPro" id="IPR017441">
    <property type="entry name" value="Protein_kinase_ATP_BS"/>
</dbReference>
<dbReference type="PROSITE" id="PS00108">
    <property type="entry name" value="PROTEIN_KINASE_ST"/>
    <property type="match status" value="1"/>
</dbReference>
<organism evidence="9 10">
    <name type="scientific">Filobasidium floriforme</name>
    <dbReference type="NCBI Taxonomy" id="5210"/>
    <lineage>
        <taxon>Eukaryota</taxon>
        <taxon>Fungi</taxon>
        <taxon>Dikarya</taxon>
        <taxon>Basidiomycota</taxon>
        <taxon>Agaricomycotina</taxon>
        <taxon>Tremellomycetes</taxon>
        <taxon>Filobasidiales</taxon>
        <taxon>Filobasidiaceae</taxon>
        <taxon>Filobasidium</taxon>
    </lineage>
</organism>
<dbReference type="Pfam" id="PF00069">
    <property type="entry name" value="Pkinase"/>
    <property type="match status" value="1"/>
</dbReference>
<evidence type="ECO:0000256" key="4">
    <source>
        <dbReference type="ARBA" id="ARBA00022777"/>
    </source>
</evidence>
<dbReference type="GO" id="GO:0035556">
    <property type="term" value="P:intracellular signal transduction"/>
    <property type="evidence" value="ECO:0007669"/>
    <property type="project" value="TreeGrafter"/>
</dbReference>
<dbReference type="Gene3D" id="1.10.510.10">
    <property type="entry name" value="Transferase(Phosphotransferase) domain 1"/>
    <property type="match status" value="1"/>
</dbReference>
<dbReference type="PROSITE" id="PS50011">
    <property type="entry name" value="PROTEIN_KINASE_DOM"/>
    <property type="match status" value="1"/>
</dbReference>
<dbReference type="GO" id="GO:0005524">
    <property type="term" value="F:ATP binding"/>
    <property type="evidence" value="ECO:0007669"/>
    <property type="project" value="UniProtKB-UniRule"/>
</dbReference>
<feature type="region of interest" description="Disordered" evidence="7">
    <location>
        <begin position="611"/>
        <end position="632"/>
    </location>
</feature>
<comment type="caution">
    <text evidence="9">The sequence shown here is derived from an EMBL/GenBank/DDBJ whole genome shotgun (WGS) entry which is preliminary data.</text>
</comment>